<keyword evidence="2" id="KW-0472">Membrane</keyword>
<evidence type="ECO:0000256" key="1">
    <source>
        <dbReference type="SAM" id="MobiDB-lite"/>
    </source>
</evidence>
<keyword evidence="2" id="KW-1133">Transmembrane helix</keyword>
<keyword evidence="4" id="KW-1185">Reference proteome</keyword>
<comment type="caution">
    <text evidence="3">The sequence shown here is derived from an EMBL/GenBank/DDBJ whole genome shotgun (WGS) entry which is preliminary data.</text>
</comment>
<feature type="region of interest" description="Disordered" evidence="1">
    <location>
        <begin position="1"/>
        <end position="64"/>
    </location>
</feature>
<gene>
    <name evidence="3" type="ORF">HNP32_001441</name>
</gene>
<evidence type="ECO:0000256" key="2">
    <source>
        <dbReference type="SAM" id="Phobius"/>
    </source>
</evidence>
<sequence>MPHPLQEKDAQWRRRGQGARPIFDPGAAPAGADEEAGGARSVAPAEDGPEDPLPTEPVFQPGGPRLTPTFWYGCAAAIGLVMVVLGLLSL</sequence>
<accession>A0A7W7N3Z8</accession>
<feature type="transmembrane region" description="Helical" evidence="2">
    <location>
        <begin position="69"/>
        <end position="88"/>
    </location>
</feature>
<dbReference type="EMBL" id="JACHKY010000002">
    <property type="protein sequence ID" value="MBB4797717.1"/>
    <property type="molecule type" value="Genomic_DNA"/>
</dbReference>
<evidence type="ECO:0000313" key="3">
    <source>
        <dbReference type="EMBL" id="MBB4797717.1"/>
    </source>
</evidence>
<evidence type="ECO:0000313" key="4">
    <source>
        <dbReference type="Proteomes" id="UP000539957"/>
    </source>
</evidence>
<dbReference type="RefSeq" id="WP_184268506.1">
    <property type="nucleotide sequence ID" value="NZ_JACHKY010000002.1"/>
</dbReference>
<proteinExistence type="predicted"/>
<organism evidence="3 4">
    <name type="scientific">Brevundimonas bullata</name>
    <dbReference type="NCBI Taxonomy" id="13160"/>
    <lineage>
        <taxon>Bacteria</taxon>
        <taxon>Pseudomonadati</taxon>
        <taxon>Pseudomonadota</taxon>
        <taxon>Alphaproteobacteria</taxon>
        <taxon>Caulobacterales</taxon>
        <taxon>Caulobacteraceae</taxon>
        <taxon>Brevundimonas</taxon>
    </lineage>
</organism>
<feature type="compositionally biased region" description="Basic and acidic residues" evidence="1">
    <location>
        <begin position="1"/>
        <end position="12"/>
    </location>
</feature>
<dbReference type="Proteomes" id="UP000539957">
    <property type="component" value="Unassembled WGS sequence"/>
</dbReference>
<keyword evidence="2" id="KW-0812">Transmembrane</keyword>
<dbReference type="AlphaFoldDB" id="A0A7W7N3Z8"/>
<reference evidence="3 4" key="1">
    <citation type="submission" date="2020-08" db="EMBL/GenBank/DDBJ databases">
        <title>Functional genomics of gut bacteria from endangered species of beetles.</title>
        <authorList>
            <person name="Carlos-Shanley C."/>
        </authorList>
    </citation>
    <scope>NUCLEOTIDE SEQUENCE [LARGE SCALE GENOMIC DNA]</scope>
    <source>
        <strain evidence="3 4">S00123</strain>
    </source>
</reference>
<protein>
    <submittedName>
        <fullName evidence="3">Uncharacterized protein</fullName>
    </submittedName>
</protein>
<name>A0A7W7N3Z8_9CAUL</name>